<dbReference type="Proteomes" id="UP000002195">
    <property type="component" value="Unassembled WGS sequence"/>
</dbReference>
<dbReference type="GeneID" id="8619371"/>
<feature type="compositionally biased region" description="Polar residues" evidence="1">
    <location>
        <begin position="360"/>
        <end position="369"/>
    </location>
</feature>
<dbReference type="SUPFAM" id="SSF103657">
    <property type="entry name" value="BAR/IMD domain-like"/>
    <property type="match status" value="1"/>
</dbReference>
<reference evidence="2 3" key="1">
    <citation type="journal article" date="2005" name="Nature">
        <title>The genome of the social amoeba Dictyostelium discoideum.</title>
        <authorList>
            <consortium name="The Dictyostelium discoideum Sequencing Consortium"/>
            <person name="Eichinger L."/>
            <person name="Pachebat J.A."/>
            <person name="Glockner G."/>
            <person name="Rajandream M.A."/>
            <person name="Sucgang R."/>
            <person name="Berriman M."/>
            <person name="Song J."/>
            <person name="Olsen R."/>
            <person name="Szafranski K."/>
            <person name="Xu Q."/>
            <person name="Tunggal B."/>
            <person name="Kummerfeld S."/>
            <person name="Madera M."/>
            <person name="Konfortov B.A."/>
            <person name="Rivero F."/>
            <person name="Bankier A.T."/>
            <person name="Lehmann R."/>
            <person name="Hamlin N."/>
            <person name="Davies R."/>
            <person name="Gaudet P."/>
            <person name="Fey P."/>
            <person name="Pilcher K."/>
            <person name="Chen G."/>
            <person name="Saunders D."/>
            <person name="Sodergren E."/>
            <person name="Davis P."/>
            <person name="Kerhornou A."/>
            <person name="Nie X."/>
            <person name="Hall N."/>
            <person name="Anjard C."/>
            <person name="Hemphill L."/>
            <person name="Bason N."/>
            <person name="Farbrother P."/>
            <person name="Desany B."/>
            <person name="Just E."/>
            <person name="Morio T."/>
            <person name="Rost R."/>
            <person name="Churcher C."/>
            <person name="Cooper J."/>
            <person name="Haydock S."/>
            <person name="van Driessche N."/>
            <person name="Cronin A."/>
            <person name="Goodhead I."/>
            <person name="Muzny D."/>
            <person name="Mourier T."/>
            <person name="Pain A."/>
            <person name="Lu M."/>
            <person name="Harper D."/>
            <person name="Lindsay R."/>
            <person name="Hauser H."/>
            <person name="James K."/>
            <person name="Quiles M."/>
            <person name="Madan Babu M."/>
            <person name="Saito T."/>
            <person name="Buchrieser C."/>
            <person name="Wardroper A."/>
            <person name="Felder M."/>
            <person name="Thangavelu M."/>
            <person name="Johnson D."/>
            <person name="Knights A."/>
            <person name="Loulseged H."/>
            <person name="Mungall K."/>
            <person name="Oliver K."/>
            <person name="Price C."/>
            <person name="Quail M.A."/>
            <person name="Urushihara H."/>
            <person name="Hernandez J."/>
            <person name="Rabbinowitsch E."/>
            <person name="Steffen D."/>
            <person name="Sanders M."/>
            <person name="Ma J."/>
            <person name="Kohara Y."/>
            <person name="Sharp S."/>
            <person name="Simmonds M."/>
            <person name="Spiegler S."/>
            <person name="Tivey A."/>
            <person name="Sugano S."/>
            <person name="White B."/>
            <person name="Walker D."/>
            <person name="Woodward J."/>
            <person name="Winckler T."/>
            <person name="Tanaka Y."/>
            <person name="Shaulsky G."/>
            <person name="Schleicher M."/>
            <person name="Weinstock G."/>
            <person name="Rosenthal A."/>
            <person name="Cox E.C."/>
            <person name="Chisholm R.L."/>
            <person name="Gibbs R."/>
            <person name="Loomis W.F."/>
            <person name="Platzer M."/>
            <person name="Kay R.R."/>
            <person name="Williams J."/>
            <person name="Dear P.H."/>
            <person name="Noegel A.A."/>
            <person name="Barrell B."/>
            <person name="Kuspa A."/>
        </authorList>
    </citation>
    <scope>NUCLEOTIDE SEQUENCE [LARGE SCALE GENOMIC DNA]</scope>
    <source>
        <strain evidence="2 3">AX4</strain>
    </source>
</reference>
<feature type="compositionally biased region" description="Polar residues" evidence="1">
    <location>
        <begin position="319"/>
        <end position="350"/>
    </location>
</feature>
<name>Q86IZ5_DICDI</name>
<evidence type="ECO:0008006" key="4">
    <source>
        <dbReference type="Google" id="ProtNLM"/>
    </source>
</evidence>
<dbReference type="EMBL" id="AAFI02000012">
    <property type="protein sequence ID" value="EAL70051.1"/>
    <property type="molecule type" value="Genomic_DNA"/>
</dbReference>
<dbReference type="AlphaFoldDB" id="Q86IZ5"/>
<evidence type="ECO:0000313" key="2">
    <source>
        <dbReference type="EMBL" id="EAL70051.1"/>
    </source>
</evidence>
<feature type="region of interest" description="Disordered" evidence="1">
    <location>
        <begin position="271"/>
        <end position="301"/>
    </location>
</feature>
<dbReference type="KEGG" id="ddi:DDB_G0274317"/>
<dbReference type="InterPro" id="IPR027267">
    <property type="entry name" value="AH/BAR_dom_sf"/>
</dbReference>
<dbReference type="HOGENOM" id="CLU_666351_0_0_1"/>
<dbReference type="SMR" id="Q86IZ5"/>
<feature type="compositionally biased region" description="Basic and acidic residues" evidence="1">
    <location>
        <begin position="11"/>
        <end position="22"/>
    </location>
</feature>
<dbReference type="InParanoid" id="Q86IZ5"/>
<accession>Q86IZ5</accession>
<feature type="region of interest" description="Disordered" evidence="1">
    <location>
        <begin position="319"/>
        <end position="372"/>
    </location>
</feature>
<dbReference type="Gene3D" id="1.20.1270.60">
    <property type="entry name" value="Arfaptin homology (AH) domain/BAR domain"/>
    <property type="match status" value="1"/>
</dbReference>
<gene>
    <name evidence="2" type="ORF">DDB_G0274317</name>
</gene>
<dbReference type="RefSeq" id="XP_643943.1">
    <property type="nucleotide sequence ID" value="XM_638851.1"/>
</dbReference>
<organism evidence="2 3">
    <name type="scientific">Dictyostelium discoideum</name>
    <name type="common">Social amoeba</name>
    <dbReference type="NCBI Taxonomy" id="44689"/>
    <lineage>
        <taxon>Eukaryota</taxon>
        <taxon>Amoebozoa</taxon>
        <taxon>Evosea</taxon>
        <taxon>Eumycetozoa</taxon>
        <taxon>Dictyostelia</taxon>
        <taxon>Dictyosteliales</taxon>
        <taxon>Dictyosteliaceae</taxon>
        <taxon>Dictyostelium</taxon>
    </lineage>
</organism>
<comment type="caution">
    <text evidence="2">The sequence shown here is derived from an EMBL/GenBank/DDBJ whole genome shotgun (WGS) entry which is preliminary data.</text>
</comment>
<evidence type="ECO:0000256" key="1">
    <source>
        <dbReference type="SAM" id="MobiDB-lite"/>
    </source>
</evidence>
<dbReference type="eggNOG" id="ENOG502RFRM">
    <property type="taxonomic scope" value="Eukaryota"/>
</dbReference>
<dbReference type="FunCoup" id="Q86IZ5">
    <property type="interactions" value="744"/>
</dbReference>
<dbReference type="OMA" id="TKWEVLA"/>
<dbReference type="PaxDb" id="44689-DDB0167871"/>
<sequence length="413" mass="47300">MESVKNRIYKTQEHVHHQDHSVQDGNHPKSLKSESKIIRSDYQLLADHSESWMDSVQDMQTKWEVLANTINSFGGGLYIDNSRIHELSEGFHRLQNLMFPILKTTKIGIHDNAEIISHHSVEKLKKQNHQMENNRVRADHATHKLDKYRSKSKTNPTTLKKKEAVAEKATIIYDDSYRKYQHDIRDLEFKSVDNLHFSRQLLFDLQSFFNHGYEVVHSFRLSLDQKPVKEKLHSRFGLIDQSLPPTYEKYHSNWIPKDHNYPVPHGSIIFDEKDDASSNDDKESEQTIEETTTTTTTTTYEVPKGTKIDDLKMDEGTSSSFKRLSVSETNSPIQQKSTYVSSNTTNAGDLSTSTSTSTTFYENPQTQPAEKNIIIPTIIKETSAPSSSTSTTISPKIVSEYVYQSENSKLPSE</sequence>
<evidence type="ECO:0000313" key="3">
    <source>
        <dbReference type="Proteomes" id="UP000002195"/>
    </source>
</evidence>
<protein>
    <recommendedName>
        <fullName evidence="4">BAR domain-containing protein</fullName>
    </recommendedName>
</protein>
<feature type="compositionally biased region" description="Basic and acidic residues" evidence="1">
    <location>
        <begin position="275"/>
        <end position="285"/>
    </location>
</feature>
<dbReference type="VEuPathDB" id="AmoebaDB:DDB_G0274317"/>
<accession>Q555W7</accession>
<feature type="region of interest" description="Disordered" evidence="1">
    <location>
        <begin position="11"/>
        <end position="32"/>
    </location>
</feature>
<keyword evidence="3" id="KW-1185">Reference proteome</keyword>
<dbReference type="dictyBase" id="DDB_G0274317"/>
<proteinExistence type="predicted"/>